<gene>
    <name evidence="1" type="ORF">Vbra_10910</name>
</gene>
<name>A0A0G4EAA2_VITBC</name>
<dbReference type="InParanoid" id="A0A0G4EAA2"/>
<evidence type="ECO:0000313" key="1">
    <source>
        <dbReference type="EMBL" id="CEL92172.1"/>
    </source>
</evidence>
<dbReference type="Proteomes" id="UP000041254">
    <property type="component" value="Unassembled WGS sequence"/>
</dbReference>
<keyword evidence="2" id="KW-1185">Reference proteome</keyword>
<reference evidence="1 2" key="1">
    <citation type="submission" date="2014-11" db="EMBL/GenBank/DDBJ databases">
        <authorList>
            <person name="Zhu J."/>
            <person name="Qi W."/>
            <person name="Song R."/>
        </authorList>
    </citation>
    <scope>NUCLEOTIDE SEQUENCE [LARGE SCALE GENOMIC DNA]</scope>
</reference>
<protein>
    <submittedName>
        <fullName evidence="1">Uncharacterized protein</fullName>
    </submittedName>
</protein>
<dbReference type="EMBL" id="CDMY01000055">
    <property type="protein sequence ID" value="CEL92172.1"/>
    <property type="molecule type" value="Genomic_DNA"/>
</dbReference>
<proteinExistence type="predicted"/>
<dbReference type="AlphaFoldDB" id="A0A0G4EAA2"/>
<dbReference type="InterPro" id="IPR001387">
    <property type="entry name" value="Cro/C1-type_HTH"/>
</dbReference>
<dbReference type="OrthoDB" id="368753at2759"/>
<evidence type="ECO:0000313" key="2">
    <source>
        <dbReference type="Proteomes" id="UP000041254"/>
    </source>
</evidence>
<dbReference type="VEuPathDB" id="CryptoDB:Vbra_10910"/>
<organism evidence="1 2">
    <name type="scientific">Vitrella brassicaformis (strain CCMP3155)</name>
    <dbReference type="NCBI Taxonomy" id="1169540"/>
    <lineage>
        <taxon>Eukaryota</taxon>
        <taxon>Sar</taxon>
        <taxon>Alveolata</taxon>
        <taxon>Colpodellida</taxon>
        <taxon>Vitrellaceae</taxon>
        <taxon>Vitrella</taxon>
    </lineage>
</organism>
<accession>A0A0G4EAA2</accession>
<dbReference type="CDD" id="cd00093">
    <property type="entry name" value="HTH_XRE"/>
    <property type="match status" value="1"/>
</dbReference>
<sequence>MKTSHEESKHAASSSSKMLVASLPFLQCDLASSQRIPLRSKSNLWRPAAAPQGPQKATESCWILSSVISSTSPSGRCRSRPSPINNAIVSSTRRAWDDFVYIWWHHMRVGSRHQVRVHKGFRPQKFEHIGQAINFVRTTRTNKLWPVNVCRPIDREEWGTRPGDYILQVEKGDIKPTEEEIQKLEKFFGVPLRRKKKKREPGKWLRPI</sequence>